<name>A0AAV0MNX7_9ROSI</name>
<gene>
    <name evidence="2" type="ORF">LITE_LOCUS29347</name>
</gene>
<evidence type="ECO:0000256" key="1">
    <source>
        <dbReference type="SAM" id="MobiDB-lite"/>
    </source>
</evidence>
<dbReference type="PANTHER" id="PTHR33914:SF3">
    <property type="entry name" value="PROTEIN BREAKING OF ASYMMETRY IN THE STOMATAL LINEAGE"/>
    <property type="match status" value="1"/>
</dbReference>
<accession>A0AAV0MNX7</accession>
<feature type="region of interest" description="Disordered" evidence="1">
    <location>
        <begin position="131"/>
        <end position="204"/>
    </location>
</feature>
<organism evidence="2 3">
    <name type="scientific">Linum tenue</name>
    <dbReference type="NCBI Taxonomy" id="586396"/>
    <lineage>
        <taxon>Eukaryota</taxon>
        <taxon>Viridiplantae</taxon>
        <taxon>Streptophyta</taxon>
        <taxon>Embryophyta</taxon>
        <taxon>Tracheophyta</taxon>
        <taxon>Spermatophyta</taxon>
        <taxon>Magnoliopsida</taxon>
        <taxon>eudicotyledons</taxon>
        <taxon>Gunneridae</taxon>
        <taxon>Pentapetalae</taxon>
        <taxon>rosids</taxon>
        <taxon>fabids</taxon>
        <taxon>Malpighiales</taxon>
        <taxon>Linaceae</taxon>
        <taxon>Linum</taxon>
    </lineage>
</organism>
<feature type="region of interest" description="Disordered" evidence="1">
    <location>
        <begin position="252"/>
        <end position="292"/>
    </location>
</feature>
<sequence length="414" mass="46633">SNSFPIDFQIHSFFFFFSNSKQTAHFICPALLSLPTTNKDRTRQEKEKPTILLDSPAASSSLLFSPFTVFFFHPSMSTQWTSPSSRLMRWRVRDWVSCFLASRIPPLDDDAANGNFRNMVCECNVNDGGTRQYRRKSRRRKERRILTDGETDHDDNNTNDNVSGGGVSGSKSTGNGEATEEEERELCVVDGTGTGRRRRRHPDDDNRQEEYIVFRFGENGAFEVVKDGRHRNNYKPQNHTNAAESNLEVVTNTAGGSSSSASKPTVNRKLNYGNQENGRRDESSSAAAGKGRWEEKLPLPTAHQHGIVGSSVKPEVLHSQQVEHGEENCSFRRHPLGEIDRNQFGTSAAAESGSSRDNSQSSSSGSFSFPVLQWEEMVGSPVQMPKPEDNFHLRKHRMNCARFQCCRFRRNSID</sequence>
<feature type="compositionally biased region" description="Basic residues" evidence="1">
    <location>
        <begin position="132"/>
        <end position="143"/>
    </location>
</feature>
<dbReference type="PANTHER" id="PTHR33914">
    <property type="entry name" value="18S PRE-RIBOSOMAL ASSEMBLY PROTEIN GAR2-LIKE PROTEIN"/>
    <property type="match status" value="1"/>
</dbReference>
<feature type="region of interest" description="Disordered" evidence="1">
    <location>
        <begin position="346"/>
        <end position="366"/>
    </location>
</feature>
<dbReference type="InterPro" id="IPR040378">
    <property type="entry name" value="BASL"/>
</dbReference>
<comment type="caution">
    <text evidence="2">The sequence shown here is derived from an EMBL/GenBank/DDBJ whole genome shotgun (WGS) entry which is preliminary data.</text>
</comment>
<dbReference type="EMBL" id="CAMGYJ010000007">
    <property type="protein sequence ID" value="CAI0447268.1"/>
    <property type="molecule type" value="Genomic_DNA"/>
</dbReference>
<proteinExistence type="predicted"/>
<dbReference type="Proteomes" id="UP001154282">
    <property type="component" value="Unassembled WGS sequence"/>
</dbReference>
<evidence type="ECO:0000313" key="2">
    <source>
        <dbReference type="EMBL" id="CAI0447268.1"/>
    </source>
</evidence>
<reference evidence="2" key="1">
    <citation type="submission" date="2022-08" db="EMBL/GenBank/DDBJ databases">
        <authorList>
            <person name="Gutierrez-Valencia J."/>
        </authorList>
    </citation>
    <scope>NUCLEOTIDE SEQUENCE</scope>
</reference>
<evidence type="ECO:0000313" key="3">
    <source>
        <dbReference type="Proteomes" id="UP001154282"/>
    </source>
</evidence>
<protein>
    <submittedName>
        <fullName evidence="2">Uncharacterized protein</fullName>
    </submittedName>
</protein>
<feature type="non-terminal residue" evidence="2">
    <location>
        <position position="1"/>
    </location>
</feature>
<dbReference type="AlphaFoldDB" id="A0AAV0MNX7"/>
<keyword evidence="3" id="KW-1185">Reference proteome</keyword>
<dbReference type="GO" id="GO:0009786">
    <property type="term" value="P:regulation of asymmetric cell division"/>
    <property type="evidence" value="ECO:0007669"/>
    <property type="project" value="InterPro"/>
</dbReference>
<feature type="compositionally biased region" description="Low complexity" evidence="1">
    <location>
        <begin position="352"/>
        <end position="366"/>
    </location>
</feature>